<keyword evidence="2" id="KW-1185">Reference proteome</keyword>
<sequence>MTFPCRHQCCTHLVNGQRHRYKTAPARDEHERTTYHHACKESECVV</sequence>
<proteinExistence type="predicted"/>
<protein>
    <submittedName>
        <fullName evidence="1">Uncharacterized protein</fullName>
    </submittedName>
</protein>
<dbReference type="KEGG" id="acan:ACA1_044780"/>
<dbReference type="EMBL" id="KB007952">
    <property type="protein sequence ID" value="ELR18478.1"/>
    <property type="molecule type" value="Genomic_DNA"/>
</dbReference>
<dbReference type="Proteomes" id="UP000011083">
    <property type="component" value="Unassembled WGS sequence"/>
</dbReference>
<evidence type="ECO:0000313" key="2">
    <source>
        <dbReference type="Proteomes" id="UP000011083"/>
    </source>
</evidence>
<dbReference type="GeneID" id="14919249"/>
<accession>L8H137</accession>
<gene>
    <name evidence="1" type="ORF">ACA1_044780</name>
</gene>
<feature type="non-terminal residue" evidence="1">
    <location>
        <position position="46"/>
    </location>
</feature>
<dbReference type="AlphaFoldDB" id="L8H137"/>
<name>L8H137_ACACF</name>
<dbReference type="RefSeq" id="XP_004340515.1">
    <property type="nucleotide sequence ID" value="XM_004340467.1"/>
</dbReference>
<evidence type="ECO:0000313" key="1">
    <source>
        <dbReference type="EMBL" id="ELR18478.1"/>
    </source>
</evidence>
<dbReference type="VEuPathDB" id="AmoebaDB:ACA1_044780"/>
<organism evidence="1 2">
    <name type="scientific">Acanthamoeba castellanii (strain ATCC 30010 / Neff)</name>
    <dbReference type="NCBI Taxonomy" id="1257118"/>
    <lineage>
        <taxon>Eukaryota</taxon>
        <taxon>Amoebozoa</taxon>
        <taxon>Discosea</taxon>
        <taxon>Longamoebia</taxon>
        <taxon>Centramoebida</taxon>
        <taxon>Acanthamoebidae</taxon>
        <taxon>Acanthamoeba</taxon>
    </lineage>
</organism>
<reference evidence="1 2" key="1">
    <citation type="journal article" date="2013" name="Genome Biol.">
        <title>Genome of Acanthamoeba castellanii highlights extensive lateral gene transfer and early evolution of tyrosine kinase signaling.</title>
        <authorList>
            <person name="Clarke M."/>
            <person name="Lohan A.J."/>
            <person name="Liu B."/>
            <person name="Lagkouvardos I."/>
            <person name="Roy S."/>
            <person name="Zafar N."/>
            <person name="Bertelli C."/>
            <person name="Schilde C."/>
            <person name="Kianianmomeni A."/>
            <person name="Burglin T.R."/>
            <person name="Frech C."/>
            <person name="Turcotte B."/>
            <person name="Kopec K.O."/>
            <person name="Synnott J.M."/>
            <person name="Choo C."/>
            <person name="Paponov I."/>
            <person name="Finkler A."/>
            <person name="Soon Heng Tan C."/>
            <person name="Hutchins A.P."/>
            <person name="Weinmeier T."/>
            <person name="Rattei T."/>
            <person name="Chu J.S."/>
            <person name="Gimenez G."/>
            <person name="Irimia M."/>
            <person name="Rigden D.J."/>
            <person name="Fitzpatrick D.A."/>
            <person name="Lorenzo-Morales J."/>
            <person name="Bateman A."/>
            <person name="Chiu C.H."/>
            <person name="Tang P."/>
            <person name="Hegemann P."/>
            <person name="Fromm H."/>
            <person name="Raoult D."/>
            <person name="Greub G."/>
            <person name="Miranda-Saavedra D."/>
            <person name="Chen N."/>
            <person name="Nash P."/>
            <person name="Ginger M.L."/>
            <person name="Horn M."/>
            <person name="Schaap P."/>
            <person name="Caler L."/>
            <person name="Loftus B."/>
        </authorList>
    </citation>
    <scope>NUCLEOTIDE SEQUENCE [LARGE SCALE GENOMIC DNA]</scope>
    <source>
        <strain evidence="1 2">Neff</strain>
    </source>
</reference>